<gene>
    <name evidence="5" type="ORF">LE190_01600</name>
</gene>
<keyword evidence="3 4" id="KW-0012">Acyltransferase</keyword>
<evidence type="ECO:0000313" key="5">
    <source>
        <dbReference type="EMBL" id="MCA1854622.1"/>
    </source>
</evidence>
<dbReference type="EMBL" id="JAHYBX010000001">
    <property type="protein sequence ID" value="MCA1854622.1"/>
    <property type="molecule type" value="Genomic_DNA"/>
</dbReference>
<evidence type="ECO:0000256" key="3">
    <source>
        <dbReference type="ARBA" id="ARBA00023315"/>
    </source>
</evidence>
<dbReference type="SUPFAM" id="SSF51161">
    <property type="entry name" value="Trimeric LpxA-like enzymes"/>
    <property type="match status" value="1"/>
</dbReference>
<keyword evidence="2 4" id="KW-0808">Transferase</keyword>
<proteinExistence type="inferred from homology"/>
<dbReference type="InterPro" id="IPR001451">
    <property type="entry name" value="Hexapep"/>
</dbReference>
<evidence type="ECO:0000313" key="6">
    <source>
        <dbReference type="Proteomes" id="UP001198602"/>
    </source>
</evidence>
<dbReference type="Proteomes" id="UP001198602">
    <property type="component" value="Unassembled WGS sequence"/>
</dbReference>
<organism evidence="5 6">
    <name type="scientific">Massilia hydrophila</name>
    <dbReference type="NCBI Taxonomy" id="3044279"/>
    <lineage>
        <taxon>Bacteria</taxon>
        <taxon>Pseudomonadati</taxon>
        <taxon>Pseudomonadota</taxon>
        <taxon>Betaproteobacteria</taxon>
        <taxon>Burkholderiales</taxon>
        <taxon>Oxalobacteraceae</taxon>
        <taxon>Telluria group</taxon>
        <taxon>Massilia</taxon>
    </lineage>
</organism>
<dbReference type="EC" id="2.3.1.30" evidence="4"/>
<evidence type="ECO:0000256" key="1">
    <source>
        <dbReference type="ARBA" id="ARBA00007274"/>
    </source>
</evidence>
<comment type="caution">
    <text evidence="5">The sequence shown here is derived from an EMBL/GenBank/DDBJ whole genome shotgun (WGS) entry which is preliminary data.</text>
</comment>
<sequence>MSLKFFVSDLKAASRSSNFLINAKWFLLNHSIHIVFFYRLGQSAARVPIFGKLLRFVVEYAIRVLYASDISCLSKIGEGLIIVHGHDIVIGADVVIGRNCKIFNGVTLGNKDIEQSSKGNQPTLGDHVVLSTGAKLLGPIEIGSYVTIGANSVVLNDCPSRSVVVGVPARVVKKI</sequence>
<name>A0ABS7Y6A6_9BURK</name>
<reference evidence="5 6" key="1">
    <citation type="submission" date="2021-07" db="EMBL/GenBank/DDBJ databases">
        <title>Characterization of Violacein-producing bacteria and related species.</title>
        <authorList>
            <person name="Wilson H.S."/>
            <person name="De Leon M.E."/>
        </authorList>
    </citation>
    <scope>NUCLEOTIDE SEQUENCE [LARGE SCALE GENOMIC DNA]</scope>
    <source>
        <strain evidence="5 6">HSC-2F05</strain>
    </source>
</reference>
<dbReference type="Gene3D" id="2.160.10.10">
    <property type="entry name" value="Hexapeptide repeat proteins"/>
    <property type="match status" value="1"/>
</dbReference>
<evidence type="ECO:0000256" key="2">
    <source>
        <dbReference type="ARBA" id="ARBA00022679"/>
    </source>
</evidence>
<protein>
    <recommendedName>
        <fullName evidence="4">Serine acetyltransferase</fullName>
        <ecNumber evidence="4">2.3.1.30</ecNumber>
    </recommendedName>
</protein>
<accession>A0ABS7Y6A6</accession>
<dbReference type="Pfam" id="PF00132">
    <property type="entry name" value="Hexapep"/>
    <property type="match status" value="1"/>
</dbReference>
<evidence type="ECO:0000256" key="4">
    <source>
        <dbReference type="PIRNR" id="PIRNR000441"/>
    </source>
</evidence>
<comment type="similarity">
    <text evidence="1 4">Belongs to the transferase hexapeptide repeat family.</text>
</comment>
<dbReference type="InterPro" id="IPR005881">
    <property type="entry name" value="Ser_O-AcTrfase"/>
</dbReference>
<comment type="catalytic activity">
    <reaction evidence="4">
        <text>L-serine + acetyl-CoA = O-acetyl-L-serine + CoA</text>
        <dbReference type="Rhea" id="RHEA:24560"/>
        <dbReference type="ChEBI" id="CHEBI:33384"/>
        <dbReference type="ChEBI" id="CHEBI:57287"/>
        <dbReference type="ChEBI" id="CHEBI:57288"/>
        <dbReference type="ChEBI" id="CHEBI:58340"/>
        <dbReference type="EC" id="2.3.1.30"/>
    </reaction>
</comment>
<dbReference type="CDD" id="cd03354">
    <property type="entry name" value="LbH_SAT"/>
    <property type="match status" value="1"/>
</dbReference>
<dbReference type="PIRSF" id="PIRSF000441">
    <property type="entry name" value="CysE"/>
    <property type="match status" value="1"/>
</dbReference>
<dbReference type="PANTHER" id="PTHR42811">
    <property type="entry name" value="SERINE ACETYLTRANSFERASE"/>
    <property type="match status" value="1"/>
</dbReference>
<dbReference type="InterPro" id="IPR011004">
    <property type="entry name" value="Trimer_LpxA-like_sf"/>
</dbReference>
<dbReference type="InterPro" id="IPR045304">
    <property type="entry name" value="LbH_SAT"/>
</dbReference>
<keyword evidence="6" id="KW-1185">Reference proteome</keyword>